<reference evidence="4" key="1">
    <citation type="submission" date="2021-01" db="EMBL/GenBank/DDBJ databases">
        <title>Whole genome shotgun sequence of Verrucosispora sediminis NBRC 107745.</title>
        <authorList>
            <person name="Komaki H."/>
            <person name="Tamura T."/>
        </authorList>
    </citation>
    <scope>NUCLEOTIDE SEQUENCE</scope>
    <source>
        <strain evidence="4">NBRC 107745</strain>
    </source>
</reference>
<keyword evidence="5" id="KW-1185">Reference proteome</keyword>
<dbReference type="InterPro" id="IPR051677">
    <property type="entry name" value="AfsR-DnrI-RedD_regulator"/>
</dbReference>
<evidence type="ECO:0000313" key="4">
    <source>
        <dbReference type="EMBL" id="GIJ31588.1"/>
    </source>
</evidence>
<dbReference type="RefSeq" id="WP_139233100.1">
    <property type="nucleotide sequence ID" value="NZ_BOPD01000006.1"/>
</dbReference>
<sequence length="1032" mass="109812">MLEQQRGKLWLVVAAAGYGKTTALRRLFPGPTVRWQRECDVDALLRGELAELATGATQLVLDGLPAMSERTEQALLHAIAGLPDGVRLALSSRWPVGCAASSWLTRMVPAQLRPAELSLTTDQVDEVLHTEYGLTAPALAQRVHEITAGWPALVRLVAETLVAEGVPAGPLLPAVTEPGGLVTRYLAEEVLGPLPEDVRRLLHEVADLAPVTAGVCAVTGHPAAGPQLGRLLRTGLLTRVGTDPDTGPRVVPVIAAVAGHDRPPVTRGTLLRAATWYRDHGPARAAAFTFRLGGDDAALAAVLDEHGDRMIAAGRPGAIAELVTTLPAPLRTRRLRLLAGDALRTAGDVAAAARAYQEVAAAEPRWEPGIAWRMGLIHYLRGDQPRALADFARGDEAPGCPTDQAMLLAWTAAATARSGDAAAGVEHAWRAYRRAAETGRDSALATAHVSLALCLGLTGDQVGGEEHYRLALGIAERTGDLVLLARILVNQSYHLVEQARYPAALAAAQQAAGHAEAAGHANLYAMAAGTEADMLAMLGRYDDAAARYAQVLACHQRMGSRRCADTYLGLAELYLMRGWREQARAAFVEAVRLADDSDSRKLAVRAHAGLARVLLPDDTAAAARHAAEATRLASDDLRVPALLAQGWVALAGGYAAHTARLAGEALDLARSGGLRAGLARALELRAVAEIDPGRARAALREAYAIWADASAVGDAARTALALSRLPGATADDRFAALLATERLAAGGGSIDQEETPPDQPADGQPSNGVGRVGVLVRALGRFEVRVAGAAVPPSAWQSRRARDLLRILVVRRGRPVPRGELCELLWPDDDPSRTGHRLSVLLSIVRGVLDPDRVFASDHYLVTDAASVALDVTHLRVDVMEFLGAVTHGRRLLDRGAQAEARTILTAAVRDYRADVFSDEPYADWASALREQARAAYVAALRMLADAHRSAGNSDAAVDCLLRLLEKDPYDEPAHRMLVRTLVAGGQHGEARRAFTRYRAAMRAIGVRPPDEIILTPRVGVRPSATVVPRPR</sequence>
<dbReference type="InterPro" id="IPR019734">
    <property type="entry name" value="TPR_rpt"/>
</dbReference>
<comment type="caution">
    <text evidence="4">The sequence shown here is derived from an EMBL/GenBank/DDBJ whole genome shotgun (WGS) entry which is preliminary data.</text>
</comment>
<dbReference type="InterPro" id="IPR005158">
    <property type="entry name" value="BTAD"/>
</dbReference>
<dbReference type="AlphaFoldDB" id="A0A9W5UNL7"/>
<dbReference type="Gene3D" id="1.25.40.10">
    <property type="entry name" value="Tetratricopeptide repeat domain"/>
    <property type="match status" value="3"/>
</dbReference>
<dbReference type="Pfam" id="PF03704">
    <property type="entry name" value="BTAD"/>
    <property type="match status" value="1"/>
</dbReference>
<dbReference type="PANTHER" id="PTHR35807">
    <property type="entry name" value="TRANSCRIPTIONAL REGULATOR REDD-RELATED"/>
    <property type="match status" value="1"/>
</dbReference>
<dbReference type="Gene3D" id="1.10.10.10">
    <property type="entry name" value="Winged helix-like DNA-binding domain superfamily/Winged helix DNA-binding domain"/>
    <property type="match status" value="1"/>
</dbReference>
<accession>A0A9W5UNL7</accession>
<gene>
    <name evidence="4" type="ORF">Vse01_07360</name>
</gene>
<feature type="region of interest" description="Disordered" evidence="2">
    <location>
        <begin position="748"/>
        <end position="769"/>
    </location>
</feature>
<dbReference type="SMART" id="SM00028">
    <property type="entry name" value="TPR"/>
    <property type="match status" value="5"/>
</dbReference>
<evidence type="ECO:0000256" key="1">
    <source>
        <dbReference type="PROSITE-ProRule" id="PRU00339"/>
    </source>
</evidence>
<keyword evidence="1" id="KW-0802">TPR repeat</keyword>
<dbReference type="SUPFAM" id="SSF46894">
    <property type="entry name" value="C-terminal effector domain of the bipartite response regulators"/>
    <property type="match status" value="1"/>
</dbReference>
<dbReference type="GO" id="GO:0006355">
    <property type="term" value="P:regulation of DNA-templated transcription"/>
    <property type="evidence" value="ECO:0007669"/>
    <property type="project" value="InterPro"/>
</dbReference>
<feature type="repeat" description="TPR" evidence="1">
    <location>
        <begin position="564"/>
        <end position="597"/>
    </location>
</feature>
<dbReference type="SUPFAM" id="SSF48452">
    <property type="entry name" value="TPR-like"/>
    <property type="match status" value="2"/>
</dbReference>
<evidence type="ECO:0000256" key="2">
    <source>
        <dbReference type="SAM" id="MobiDB-lite"/>
    </source>
</evidence>
<dbReference type="InterPro" id="IPR036388">
    <property type="entry name" value="WH-like_DNA-bd_sf"/>
</dbReference>
<name>A0A9W5UNL7_9ACTN</name>
<dbReference type="InterPro" id="IPR011990">
    <property type="entry name" value="TPR-like_helical_dom_sf"/>
</dbReference>
<proteinExistence type="predicted"/>
<dbReference type="PROSITE" id="PS50005">
    <property type="entry name" value="TPR"/>
    <property type="match status" value="1"/>
</dbReference>
<protein>
    <recommendedName>
        <fullName evidence="3">Bacterial transcriptional activator domain-containing protein</fullName>
    </recommendedName>
</protein>
<dbReference type="GO" id="GO:0003677">
    <property type="term" value="F:DNA binding"/>
    <property type="evidence" value="ECO:0007669"/>
    <property type="project" value="InterPro"/>
</dbReference>
<organism evidence="4 5">
    <name type="scientific">Micromonospora sediminimaris</name>
    <dbReference type="NCBI Taxonomy" id="547162"/>
    <lineage>
        <taxon>Bacteria</taxon>
        <taxon>Bacillati</taxon>
        <taxon>Actinomycetota</taxon>
        <taxon>Actinomycetes</taxon>
        <taxon>Micromonosporales</taxon>
        <taxon>Micromonosporaceae</taxon>
        <taxon>Micromonospora</taxon>
    </lineage>
</organism>
<dbReference type="SMART" id="SM01043">
    <property type="entry name" value="BTAD"/>
    <property type="match status" value="1"/>
</dbReference>
<dbReference type="EMBL" id="BOPD01000006">
    <property type="protein sequence ID" value="GIJ31588.1"/>
    <property type="molecule type" value="Genomic_DNA"/>
</dbReference>
<evidence type="ECO:0000313" key="5">
    <source>
        <dbReference type="Proteomes" id="UP000607311"/>
    </source>
</evidence>
<dbReference type="Proteomes" id="UP000607311">
    <property type="component" value="Unassembled WGS sequence"/>
</dbReference>
<evidence type="ECO:0000259" key="3">
    <source>
        <dbReference type="SMART" id="SM01043"/>
    </source>
</evidence>
<feature type="domain" description="Bacterial transcriptional activator" evidence="3">
    <location>
        <begin position="877"/>
        <end position="1015"/>
    </location>
</feature>
<dbReference type="InterPro" id="IPR016032">
    <property type="entry name" value="Sig_transdc_resp-reg_C-effctor"/>
</dbReference>
<dbReference type="OrthoDB" id="134985at2"/>